<dbReference type="AlphaFoldDB" id="A0A915JGF7"/>
<dbReference type="Proteomes" id="UP000887565">
    <property type="component" value="Unplaced"/>
</dbReference>
<dbReference type="WBParaSite" id="nRc.2.0.1.t24692-RA">
    <property type="protein sequence ID" value="nRc.2.0.1.t24692-RA"/>
    <property type="gene ID" value="nRc.2.0.1.g24692"/>
</dbReference>
<organism evidence="4 5">
    <name type="scientific">Romanomermis culicivorax</name>
    <name type="common">Nematode worm</name>
    <dbReference type="NCBI Taxonomy" id="13658"/>
    <lineage>
        <taxon>Eukaryota</taxon>
        <taxon>Metazoa</taxon>
        <taxon>Ecdysozoa</taxon>
        <taxon>Nematoda</taxon>
        <taxon>Enoplea</taxon>
        <taxon>Dorylaimia</taxon>
        <taxon>Mermithida</taxon>
        <taxon>Mermithoidea</taxon>
        <taxon>Mermithidae</taxon>
        <taxon>Romanomermis</taxon>
    </lineage>
</organism>
<dbReference type="PANTHER" id="PTHR20849:SF2">
    <property type="entry name" value="EUKARYOTIC TRANSLATION INITIATION FACTOR 4E-BINDING PROTEIN MEXTLI"/>
    <property type="match status" value="1"/>
</dbReference>
<evidence type="ECO:0000313" key="4">
    <source>
        <dbReference type="Proteomes" id="UP000887565"/>
    </source>
</evidence>
<evidence type="ECO:0000256" key="1">
    <source>
        <dbReference type="PROSITE-ProRule" id="PRU00117"/>
    </source>
</evidence>
<name>A0A915JGF7_ROMCU</name>
<dbReference type="GO" id="GO:0008190">
    <property type="term" value="F:eukaryotic initiation factor 4E binding"/>
    <property type="evidence" value="ECO:0007669"/>
    <property type="project" value="InterPro"/>
</dbReference>
<accession>A0A915JGF7</accession>
<proteinExistence type="predicted"/>
<dbReference type="GO" id="GO:0003743">
    <property type="term" value="F:translation initiation factor activity"/>
    <property type="evidence" value="ECO:0007669"/>
    <property type="project" value="TreeGrafter"/>
</dbReference>
<dbReference type="SUPFAM" id="SSF54791">
    <property type="entry name" value="Eukaryotic type KH-domain (KH-domain type I)"/>
    <property type="match status" value="1"/>
</dbReference>
<dbReference type="InterPro" id="IPR004088">
    <property type="entry name" value="KH_dom_type_1"/>
</dbReference>
<feature type="region of interest" description="Disordered" evidence="2">
    <location>
        <begin position="54"/>
        <end position="98"/>
    </location>
</feature>
<keyword evidence="4" id="KW-1185">Reference proteome</keyword>
<dbReference type="PROSITE" id="PS50084">
    <property type="entry name" value="KH_TYPE_1"/>
    <property type="match status" value="1"/>
</dbReference>
<dbReference type="InterPro" id="IPR036612">
    <property type="entry name" value="KH_dom_type_1_sf"/>
</dbReference>
<dbReference type="GO" id="GO:0003723">
    <property type="term" value="F:RNA binding"/>
    <property type="evidence" value="ECO:0007669"/>
    <property type="project" value="UniProtKB-UniRule"/>
</dbReference>
<evidence type="ECO:0000256" key="2">
    <source>
        <dbReference type="SAM" id="MobiDB-lite"/>
    </source>
</evidence>
<feature type="domain" description="K Homology" evidence="3">
    <location>
        <begin position="2"/>
        <end position="52"/>
    </location>
</feature>
<dbReference type="InterPro" id="IPR040160">
    <property type="entry name" value="Mxt"/>
</dbReference>
<dbReference type="GO" id="GO:0045727">
    <property type="term" value="P:positive regulation of translation"/>
    <property type="evidence" value="ECO:0007669"/>
    <property type="project" value="InterPro"/>
</dbReference>
<dbReference type="Pfam" id="PF00013">
    <property type="entry name" value="KH_1"/>
    <property type="match status" value="1"/>
</dbReference>
<dbReference type="GO" id="GO:0034518">
    <property type="term" value="C:RNA cap binding complex"/>
    <property type="evidence" value="ECO:0007669"/>
    <property type="project" value="TreeGrafter"/>
</dbReference>
<protein>
    <submittedName>
        <fullName evidence="5">K Homology domain-containing protein</fullName>
    </submittedName>
</protein>
<feature type="compositionally biased region" description="Low complexity" evidence="2">
    <location>
        <begin position="78"/>
        <end position="93"/>
    </location>
</feature>
<dbReference type="GO" id="GO:0005737">
    <property type="term" value="C:cytoplasm"/>
    <property type="evidence" value="ECO:0007669"/>
    <property type="project" value="TreeGrafter"/>
</dbReference>
<keyword evidence="1" id="KW-0694">RNA-binding</keyword>
<evidence type="ECO:0000313" key="5">
    <source>
        <dbReference type="WBParaSite" id="nRc.2.0.1.t24692-RA"/>
    </source>
</evidence>
<dbReference type="PANTHER" id="PTHR20849">
    <property type="entry name" value="EUKARYOTIC TRANSLATION INITIATION FACTOR 4E-BINDING PROTEIN MEXTLI"/>
    <property type="match status" value="1"/>
</dbReference>
<reference evidence="5" key="1">
    <citation type="submission" date="2022-11" db="UniProtKB">
        <authorList>
            <consortium name="WormBaseParasite"/>
        </authorList>
    </citation>
    <scope>IDENTIFICATION</scope>
</reference>
<dbReference type="GO" id="GO:1901190">
    <property type="term" value="P:regulation of formation of translation initiation ternary complex"/>
    <property type="evidence" value="ECO:0007669"/>
    <property type="project" value="TreeGrafter"/>
</dbReference>
<dbReference type="Gene3D" id="3.30.1370.10">
    <property type="entry name" value="K Homology domain, type 1"/>
    <property type="match status" value="1"/>
</dbReference>
<evidence type="ECO:0000259" key="3">
    <source>
        <dbReference type="Pfam" id="PF00013"/>
    </source>
</evidence>
<sequence>MGVKGRRVSIIEELSGCIISFQKVAQEARERTLTITGPNDESILHAKILIEDTIRRNVSPTRPGDPQPTAHHQPLIGTMSNDETKTSTTTPSTNGDVSGDELECALNEMGSILKLSCNDANVLKVARQALNEYFQRRDANNLNRRLSTGDVLRRHPPAYGARERRKSMPLPLNILEEGVENQADPINPTTPKLLGENSNFEAENSTINQSKFGNALSTPSLFSFDKRPVLKSTSSVNEDPTDGRTRIVYTRDYLLQCSSDVPLEIKPELSSEIREKMDEVVLENPRQFDGQSHKQKFAVLKQYAHIRV</sequence>